<comment type="caution">
    <text evidence="10">The sequence shown here is derived from an EMBL/GenBank/DDBJ whole genome shotgun (WGS) entry which is preliminary data.</text>
</comment>
<keyword evidence="4 8" id="KW-0812">Transmembrane</keyword>
<feature type="domain" description="SSD" evidence="9">
    <location>
        <begin position="197"/>
        <end position="329"/>
    </location>
</feature>
<evidence type="ECO:0000256" key="4">
    <source>
        <dbReference type="ARBA" id="ARBA00022692"/>
    </source>
</evidence>
<accession>A0ABN1XAL6</accession>
<comment type="similarity">
    <text evidence="2">Belongs to the resistance-nodulation-cell division (RND) (TC 2.A.6) family. MmpL subfamily.</text>
</comment>
<dbReference type="InterPro" id="IPR000731">
    <property type="entry name" value="SSD"/>
</dbReference>
<dbReference type="SUPFAM" id="SSF82866">
    <property type="entry name" value="Multidrug efflux transporter AcrB transmembrane domain"/>
    <property type="match status" value="2"/>
</dbReference>
<feature type="transmembrane region" description="Helical" evidence="8">
    <location>
        <begin position="272"/>
        <end position="298"/>
    </location>
</feature>
<feature type="transmembrane region" description="Helical" evidence="8">
    <location>
        <begin position="367"/>
        <end position="385"/>
    </location>
</feature>
<feature type="transmembrane region" description="Helical" evidence="8">
    <location>
        <begin position="693"/>
        <end position="718"/>
    </location>
</feature>
<feature type="transmembrane region" description="Helical" evidence="8">
    <location>
        <begin position="233"/>
        <end position="251"/>
    </location>
</feature>
<feature type="transmembrane region" description="Helical" evidence="8">
    <location>
        <begin position="176"/>
        <end position="195"/>
    </location>
</feature>
<reference evidence="10 11" key="1">
    <citation type="journal article" date="2019" name="Int. J. Syst. Evol. Microbiol.">
        <title>The Global Catalogue of Microorganisms (GCM) 10K type strain sequencing project: providing services to taxonomists for standard genome sequencing and annotation.</title>
        <authorList>
            <consortium name="The Broad Institute Genomics Platform"/>
            <consortium name="The Broad Institute Genome Sequencing Center for Infectious Disease"/>
            <person name="Wu L."/>
            <person name="Ma J."/>
        </authorList>
    </citation>
    <scope>NUCLEOTIDE SEQUENCE [LARGE SCALE GENOMIC DNA]</scope>
    <source>
        <strain evidence="10 11">JCM 11448</strain>
    </source>
</reference>
<feature type="transmembrane region" description="Helical" evidence="8">
    <location>
        <begin position="662"/>
        <end position="681"/>
    </location>
</feature>
<dbReference type="EMBL" id="BAAAIH010000043">
    <property type="protein sequence ID" value="GAA1289666.1"/>
    <property type="molecule type" value="Genomic_DNA"/>
</dbReference>
<name>A0ABN1XAL6_9ACTN</name>
<evidence type="ECO:0000313" key="10">
    <source>
        <dbReference type="EMBL" id="GAA1289666.1"/>
    </source>
</evidence>
<feature type="transmembrane region" description="Helical" evidence="8">
    <location>
        <begin position="304"/>
        <end position="330"/>
    </location>
</feature>
<feature type="transmembrane region" description="Helical" evidence="8">
    <location>
        <begin position="550"/>
        <end position="569"/>
    </location>
</feature>
<dbReference type="PANTHER" id="PTHR33406:SF11">
    <property type="entry name" value="MEMBRANE PROTEIN SCO6666-RELATED"/>
    <property type="match status" value="1"/>
</dbReference>
<keyword evidence="5 8" id="KW-1133">Transmembrane helix</keyword>
<keyword evidence="11" id="KW-1185">Reference proteome</keyword>
<dbReference type="Gene3D" id="1.20.1640.10">
    <property type="entry name" value="Multidrug efflux transporter AcrB transmembrane domain"/>
    <property type="match status" value="2"/>
</dbReference>
<evidence type="ECO:0000313" key="11">
    <source>
        <dbReference type="Proteomes" id="UP001500282"/>
    </source>
</evidence>
<proteinExistence type="inferred from homology"/>
<evidence type="ECO:0000256" key="6">
    <source>
        <dbReference type="ARBA" id="ARBA00023136"/>
    </source>
</evidence>
<evidence type="ECO:0000256" key="5">
    <source>
        <dbReference type="ARBA" id="ARBA00022989"/>
    </source>
</evidence>
<keyword evidence="6 8" id="KW-0472">Membrane</keyword>
<feature type="transmembrane region" description="Helical" evidence="8">
    <location>
        <begin position="576"/>
        <end position="597"/>
    </location>
</feature>
<dbReference type="InterPro" id="IPR050545">
    <property type="entry name" value="Mycobact_MmpL"/>
</dbReference>
<dbReference type="PANTHER" id="PTHR33406">
    <property type="entry name" value="MEMBRANE PROTEIN MJ1562-RELATED"/>
    <property type="match status" value="1"/>
</dbReference>
<organism evidence="10 11">
    <name type="scientific">Streptomyces javensis</name>
    <dbReference type="NCBI Taxonomy" id="114698"/>
    <lineage>
        <taxon>Bacteria</taxon>
        <taxon>Bacillati</taxon>
        <taxon>Actinomycetota</taxon>
        <taxon>Actinomycetes</taxon>
        <taxon>Kitasatosporales</taxon>
        <taxon>Streptomycetaceae</taxon>
        <taxon>Streptomyces</taxon>
        <taxon>Streptomyces violaceusniger group</taxon>
    </lineage>
</organism>
<evidence type="ECO:0000259" key="9">
    <source>
        <dbReference type="PROSITE" id="PS50156"/>
    </source>
</evidence>
<dbReference type="Pfam" id="PF03176">
    <property type="entry name" value="MMPL"/>
    <property type="match status" value="2"/>
</dbReference>
<feature type="transmembrane region" description="Helical" evidence="8">
    <location>
        <begin position="617"/>
        <end position="641"/>
    </location>
</feature>
<dbReference type="PROSITE" id="PS50156">
    <property type="entry name" value="SSD"/>
    <property type="match status" value="1"/>
</dbReference>
<evidence type="ECO:0000256" key="3">
    <source>
        <dbReference type="ARBA" id="ARBA00022475"/>
    </source>
</evidence>
<dbReference type="InterPro" id="IPR004869">
    <property type="entry name" value="MMPL_dom"/>
</dbReference>
<feature type="region of interest" description="Disordered" evidence="7">
    <location>
        <begin position="743"/>
        <end position="790"/>
    </location>
</feature>
<gene>
    <name evidence="10" type="ORF">GCM10009579_62350</name>
</gene>
<sequence>MATFLYQVGRLAFRRRWYVALVWAAVLAAVGLGALNASGASDEEFSMPGIESQKAFDLMEQRFPGASADGATARVVFVAPSGEKVTAAENREAVEKAVADLGDGGQVASAVDPFQAKAVSKDGTTAYATVTYKVAANDLTDGSKQQLDRAIHTAQDSGLTVEAGGSAMDDGGGPGGAAEVIGVAIAAVVLLITFGSLAAAGLPLLTAVIGVGVSMATILTLSEALGLSTTTGTLAMMLGLAVGIDYALFVVSRYREERAKGRVPREAAGLAVGTAGSAVVFAGLTVVIALAGLAVVGIPMLTKMGLAAAGAVVVGVLVALTLVPAFLGFWPNAVLRRRARRSGRIEDEGTRDNGGSRWARFVLRRPLPVLLLGVVGLGALAVPMTDLQLGMPGDEAKSTSTTERRAYDALAEGFGPGFNGPLTVVVDAKGATDAKGVKGATDAKGVKGATDAKGANGDAGLKGAAETVAKQIGGTEGVVSVSPARFNAAGDTAVFQVVPSTAPTDERTKDLVTTIRGERPGVESETGATFEVTGTTALNIDVSDKVQSALIPYLVVVVGLAIVLLLVVFRSLFVPLKAALGFLLSVLASLGVVVLVFQQGHGAGLLGVEQTGPIMSLMPIFLVGIIFGLAMDYEVFLVSRMREAYVHGERPGQAITSGFRHSARVVVAAALIMIAVFAGFVGESDSMVKMIGFGLASAVLFDAFVVRMAIVPAVLALLGDRAWWLPKWLDRLLPKVDVEGEALGRRSGSGPGSGSDAGPGSGGGEGPGSGGGEGSDPEPAGATGREVART</sequence>
<comment type="subcellular location">
    <subcellularLocation>
        <location evidence="1">Cell membrane</location>
        <topology evidence="1">Multi-pass membrane protein</topology>
    </subcellularLocation>
</comment>
<evidence type="ECO:0000256" key="2">
    <source>
        <dbReference type="ARBA" id="ARBA00010157"/>
    </source>
</evidence>
<dbReference type="Proteomes" id="UP001500282">
    <property type="component" value="Unassembled WGS sequence"/>
</dbReference>
<evidence type="ECO:0000256" key="7">
    <source>
        <dbReference type="SAM" id="MobiDB-lite"/>
    </source>
</evidence>
<feature type="transmembrane region" description="Helical" evidence="8">
    <location>
        <begin position="17"/>
        <end position="37"/>
    </location>
</feature>
<evidence type="ECO:0000256" key="8">
    <source>
        <dbReference type="SAM" id="Phobius"/>
    </source>
</evidence>
<feature type="transmembrane region" description="Helical" evidence="8">
    <location>
        <begin position="202"/>
        <end position="221"/>
    </location>
</feature>
<keyword evidence="3" id="KW-1003">Cell membrane</keyword>
<protein>
    <submittedName>
        <fullName evidence="10">MMPL family transporter</fullName>
    </submittedName>
</protein>
<feature type="compositionally biased region" description="Gly residues" evidence="7">
    <location>
        <begin position="747"/>
        <end position="774"/>
    </location>
</feature>
<evidence type="ECO:0000256" key="1">
    <source>
        <dbReference type="ARBA" id="ARBA00004651"/>
    </source>
</evidence>